<dbReference type="PANTHER" id="PTHR21146">
    <property type="entry name" value="MEF2B PROTEIN"/>
    <property type="match status" value="1"/>
</dbReference>
<feature type="compositionally biased region" description="Basic and acidic residues" evidence="5">
    <location>
        <begin position="175"/>
        <end position="187"/>
    </location>
</feature>
<name>A0A9D4V3R3_ADICA</name>
<feature type="region of interest" description="Disordered" evidence="5">
    <location>
        <begin position="146"/>
        <end position="218"/>
    </location>
</feature>
<evidence type="ECO:0000256" key="1">
    <source>
        <dbReference type="ARBA" id="ARBA00004656"/>
    </source>
</evidence>
<keyword evidence="4" id="KW-0458">Lysosome</keyword>
<evidence type="ECO:0000256" key="3">
    <source>
        <dbReference type="ARBA" id="ARBA00023136"/>
    </source>
</evidence>
<keyword evidence="3" id="KW-0472">Membrane</keyword>
<feature type="compositionally biased region" description="Low complexity" evidence="5">
    <location>
        <begin position="193"/>
        <end position="208"/>
    </location>
</feature>
<feature type="compositionally biased region" description="Basic and acidic residues" evidence="5">
    <location>
        <begin position="146"/>
        <end position="166"/>
    </location>
</feature>
<reference evidence="6" key="1">
    <citation type="submission" date="2021-01" db="EMBL/GenBank/DDBJ databases">
        <title>Adiantum capillus-veneris genome.</title>
        <authorList>
            <person name="Fang Y."/>
            <person name="Liao Q."/>
        </authorList>
    </citation>
    <scope>NUCLEOTIDE SEQUENCE</scope>
    <source>
        <strain evidence="6">H3</strain>
        <tissue evidence="6">Leaf</tissue>
    </source>
</reference>
<dbReference type="Pfam" id="PF10167">
    <property type="entry name" value="BORCS8"/>
    <property type="match status" value="1"/>
</dbReference>
<organism evidence="6 7">
    <name type="scientific">Adiantum capillus-veneris</name>
    <name type="common">Maidenhair fern</name>
    <dbReference type="NCBI Taxonomy" id="13818"/>
    <lineage>
        <taxon>Eukaryota</taxon>
        <taxon>Viridiplantae</taxon>
        <taxon>Streptophyta</taxon>
        <taxon>Embryophyta</taxon>
        <taxon>Tracheophyta</taxon>
        <taxon>Polypodiopsida</taxon>
        <taxon>Polypodiidae</taxon>
        <taxon>Polypodiales</taxon>
        <taxon>Pteridineae</taxon>
        <taxon>Pteridaceae</taxon>
        <taxon>Vittarioideae</taxon>
        <taxon>Adiantum</taxon>
    </lineage>
</organism>
<evidence type="ECO:0000313" key="7">
    <source>
        <dbReference type="Proteomes" id="UP000886520"/>
    </source>
</evidence>
<evidence type="ECO:0000256" key="4">
    <source>
        <dbReference type="ARBA" id="ARBA00023228"/>
    </source>
</evidence>
<dbReference type="EMBL" id="JABFUD020000006">
    <property type="protein sequence ID" value="KAI5078797.1"/>
    <property type="molecule type" value="Genomic_DNA"/>
</dbReference>
<feature type="region of interest" description="Disordered" evidence="5">
    <location>
        <begin position="98"/>
        <end position="131"/>
    </location>
</feature>
<evidence type="ECO:0000256" key="5">
    <source>
        <dbReference type="SAM" id="MobiDB-lite"/>
    </source>
</evidence>
<feature type="compositionally biased region" description="Polar residues" evidence="5">
    <location>
        <begin position="98"/>
        <end position="112"/>
    </location>
</feature>
<accession>A0A9D4V3R3</accession>
<dbReference type="PANTHER" id="PTHR21146:SF0">
    <property type="entry name" value="BLOC-1-RELATED COMPLEX SUBUNIT 8"/>
    <property type="match status" value="1"/>
</dbReference>
<protein>
    <submittedName>
        <fullName evidence="6">Uncharacterized protein</fullName>
    </submittedName>
</protein>
<comment type="caution">
    <text evidence="6">The sequence shown here is derived from an EMBL/GenBank/DDBJ whole genome shotgun (WGS) entry which is preliminary data.</text>
</comment>
<evidence type="ECO:0000313" key="6">
    <source>
        <dbReference type="EMBL" id="KAI5078797.1"/>
    </source>
</evidence>
<dbReference type="InterPro" id="IPR019320">
    <property type="entry name" value="BORCS8"/>
</dbReference>
<dbReference type="OrthoDB" id="19830at2759"/>
<proteinExistence type="inferred from homology"/>
<sequence length="342" mass="37631">MEKRNEQLEVLEDVHEMVTEALKLVANEPSVGLYFVQQHVHKAVPSLLNVKHQITEATASADLATADVKDSLSCIKSMKDCGPPVIERMIKTLQTASTQIPTNHQSRGSFSQLLPRPVRPPGLSKAPLRSSSFLGDWRSDSSIDKSWENYQRERPSGDARNKKGSGDKPALPFPDSKRAEFSQKKVTDLNQQEASSSAGCDSSDASESNDPSDGLKGVSTSDSQYYILSLLGSAIQKAGSAGHEGVKLIAKDVETQIVNDDRVTELKNWISGQGLLRFRRKAESISENPEEQIQPIKPGISTEDLVNMKDNFEEFQAERIAKLEAWLSQPDDINSSSSSQHK</sequence>
<evidence type="ECO:0000256" key="2">
    <source>
        <dbReference type="ARBA" id="ARBA00010463"/>
    </source>
</evidence>
<keyword evidence="7" id="KW-1185">Reference proteome</keyword>
<gene>
    <name evidence="6" type="ORF">GOP47_0006468</name>
</gene>
<dbReference type="GO" id="GO:0005765">
    <property type="term" value="C:lysosomal membrane"/>
    <property type="evidence" value="ECO:0007669"/>
    <property type="project" value="UniProtKB-SubCell"/>
</dbReference>
<dbReference type="AlphaFoldDB" id="A0A9D4V3R3"/>
<comment type="similarity">
    <text evidence="2">Belongs to the BORCS8 family.</text>
</comment>
<comment type="subcellular location">
    <subcellularLocation>
        <location evidence="1">Lysosome membrane</location>
    </subcellularLocation>
</comment>
<dbReference type="Proteomes" id="UP000886520">
    <property type="component" value="Chromosome 6"/>
</dbReference>